<feature type="non-terminal residue" evidence="2">
    <location>
        <position position="1"/>
    </location>
</feature>
<accession>A0A699YSS6</accession>
<evidence type="ECO:0000313" key="3">
    <source>
        <dbReference type="Proteomes" id="UP000485058"/>
    </source>
</evidence>
<evidence type="ECO:0000256" key="1">
    <source>
        <dbReference type="SAM" id="Coils"/>
    </source>
</evidence>
<keyword evidence="1" id="KW-0175">Coiled coil</keyword>
<evidence type="ECO:0000313" key="2">
    <source>
        <dbReference type="EMBL" id="GFH12870.1"/>
    </source>
</evidence>
<dbReference type="AlphaFoldDB" id="A0A699YSS6"/>
<protein>
    <submittedName>
        <fullName evidence="2">Uncharacterized protein</fullName>
    </submittedName>
</protein>
<comment type="caution">
    <text evidence="2">The sequence shown here is derived from an EMBL/GenBank/DDBJ whole genome shotgun (WGS) entry which is preliminary data.</text>
</comment>
<name>A0A699YSS6_HAELA</name>
<keyword evidence="3" id="KW-1185">Reference proteome</keyword>
<sequence length="145" mass="15961">EVQEQRVRAQGSLAAAEEERSRLVRELQTASAQLAETRQTAEKLMGVRSELEVEAAQARNDASVLAAEQRVLHDRLKDVTAQLAQSQAACSSAQRELSQLQGMPQRLDDTQEQLRSVQGRASSAEAEAVRCKAEARHLTDQLVRA</sequence>
<gene>
    <name evidence="2" type="ORF">HaLaN_08639</name>
</gene>
<dbReference type="EMBL" id="BLLF01000549">
    <property type="protein sequence ID" value="GFH12870.1"/>
    <property type="molecule type" value="Genomic_DNA"/>
</dbReference>
<reference evidence="2 3" key="1">
    <citation type="submission" date="2020-02" db="EMBL/GenBank/DDBJ databases">
        <title>Draft genome sequence of Haematococcus lacustris strain NIES-144.</title>
        <authorList>
            <person name="Morimoto D."/>
            <person name="Nakagawa S."/>
            <person name="Yoshida T."/>
            <person name="Sawayama S."/>
        </authorList>
    </citation>
    <scope>NUCLEOTIDE SEQUENCE [LARGE SCALE GENOMIC DNA]</scope>
    <source>
        <strain evidence="2 3">NIES-144</strain>
    </source>
</reference>
<proteinExistence type="predicted"/>
<feature type="coiled-coil region" evidence="1">
    <location>
        <begin position="6"/>
        <end position="141"/>
    </location>
</feature>
<feature type="non-terminal residue" evidence="2">
    <location>
        <position position="145"/>
    </location>
</feature>
<organism evidence="2 3">
    <name type="scientific">Haematococcus lacustris</name>
    <name type="common">Green alga</name>
    <name type="synonym">Haematococcus pluvialis</name>
    <dbReference type="NCBI Taxonomy" id="44745"/>
    <lineage>
        <taxon>Eukaryota</taxon>
        <taxon>Viridiplantae</taxon>
        <taxon>Chlorophyta</taxon>
        <taxon>core chlorophytes</taxon>
        <taxon>Chlorophyceae</taxon>
        <taxon>CS clade</taxon>
        <taxon>Chlamydomonadales</taxon>
        <taxon>Haematococcaceae</taxon>
        <taxon>Haematococcus</taxon>
    </lineage>
</organism>
<dbReference type="Proteomes" id="UP000485058">
    <property type="component" value="Unassembled WGS sequence"/>
</dbReference>